<reference evidence="6 7" key="1">
    <citation type="submission" date="2013-07" db="EMBL/GenBank/DDBJ databases">
        <title>Completed genome of Sphingomonas sanxanigenens NX02.</title>
        <authorList>
            <person name="Ma T."/>
            <person name="Huang H."/>
            <person name="Wu M."/>
            <person name="Li X."/>
            <person name="Li G."/>
        </authorList>
    </citation>
    <scope>NUCLEOTIDE SEQUENCE [LARGE SCALE GENOMIC DNA]</scope>
    <source>
        <strain evidence="6 7">NX02</strain>
    </source>
</reference>
<organism evidence="6 7">
    <name type="scientific">Sphingomonas sanxanigenens DSM 19645 = NX02</name>
    <dbReference type="NCBI Taxonomy" id="1123269"/>
    <lineage>
        <taxon>Bacteria</taxon>
        <taxon>Pseudomonadati</taxon>
        <taxon>Pseudomonadota</taxon>
        <taxon>Alphaproteobacteria</taxon>
        <taxon>Sphingomonadales</taxon>
        <taxon>Sphingomonadaceae</taxon>
        <taxon>Sphingomonas</taxon>
    </lineage>
</organism>
<dbReference type="InterPro" id="IPR036942">
    <property type="entry name" value="Beta-barrel_TonB_sf"/>
</dbReference>
<dbReference type="PANTHER" id="PTHR47234:SF1">
    <property type="entry name" value="TONB-DEPENDENT RECEPTOR"/>
    <property type="match status" value="1"/>
</dbReference>
<dbReference type="OrthoDB" id="7224136at2"/>
<dbReference type="PATRIC" id="fig|1123269.5.peg.3117"/>
<dbReference type="Gene3D" id="2.170.130.10">
    <property type="entry name" value="TonB-dependent receptor, plug domain"/>
    <property type="match status" value="1"/>
</dbReference>
<feature type="signal peptide" evidence="5">
    <location>
        <begin position="1"/>
        <end position="22"/>
    </location>
</feature>
<dbReference type="Gene3D" id="2.40.170.20">
    <property type="entry name" value="TonB-dependent receptor, beta-barrel domain"/>
    <property type="match status" value="1"/>
</dbReference>
<keyword evidence="5" id="KW-0732">Signal</keyword>
<dbReference type="eggNOG" id="COG4206">
    <property type="taxonomic scope" value="Bacteria"/>
</dbReference>
<accession>W0AAA1</accession>
<evidence type="ECO:0000256" key="2">
    <source>
        <dbReference type="ARBA" id="ARBA00023136"/>
    </source>
</evidence>
<keyword evidence="3" id="KW-0998">Cell outer membrane</keyword>
<sequence>MRLFGQVLIAAIAAGVSPVAMAQISAEMPPPEPTADATDPEAAEDDAGEDIVVTGARERGSVVGNVKPEQQLGSADIRSYAVSSIAELITELAPQTNAAGGAPVILLNGKRISAFAEIQDMPPEAIERVDILPEEVALSYGYAANQKVVNIVLRRRFRAETAELRAGTTTDGGRENGKVEAGLLRIRNDNRFNLDLEYSRAARLLENERGITAAAPSRPFSLIGNITAADGESEIDPALSGLAGTPVTVVAVPGSASRGAPSLAAFVPGANQPTVSDVGRFRTLSPATQNLAVNAVYARPLGSGISASVNARFEIIDSDSLQGLPGASLQLPGGSPFSPFAETTQLYRYIDTAGPLGQSSRGRTGHLGVALNGQISSWQWSFTGAYDISESKTRTDRGIDTGALQAAILAGDPLLNPYAAIPSTLLGDTTTDRARSTTSGLVGDLLVTGALFTLPAGKATTSVRVGASSNDVESRSVRSGVERNADFSRDIVNGQVNIDLPITSRRNGVLGAVGDFALNANAAVEHLSDAGTLNTYGYGLRWTPITQIRLIASRTHDQNAPTGQQVNAPQIVTPNVPIFDYARGETVFVSQIGGGNPLLTESERTVTRVGLTVKPFDKPDLTLTATYTDRRTDNPIAAFPTPTPQIEAAFPDRFLRDAGGALIQVDGRPINFASARSSQLRWGFNLSLPLKSSIQKKIEAWRAAGGNRDEMPAELRAMMGNRQRERGPEGQVPPNQADRERAAQGGERAGPGGPGGPGGGGLRSGRGFGGRGRGPGAGGRLQFALFHTWHFIERIEIDPSLPALDLLDGDATSSNGGQPRHELQGQLGYSNNGLGARMSVEWQNATRVNGALGGNGTTLRFGDLATVDLRLFANLGQMPTLVQKHPFLRGARVSLSIANLFNQRQSVVDESGATPVRYQPAYLDPLGRTISINFRKLF</sequence>
<feature type="region of interest" description="Disordered" evidence="4">
    <location>
        <begin position="722"/>
        <end position="774"/>
    </location>
</feature>
<gene>
    <name evidence="6" type="ORF">NX02_15945</name>
</gene>
<dbReference type="HOGENOM" id="CLU_009563_0_0_5"/>
<dbReference type="AlphaFoldDB" id="W0AAA1"/>
<evidence type="ECO:0000256" key="3">
    <source>
        <dbReference type="ARBA" id="ARBA00023237"/>
    </source>
</evidence>
<dbReference type="STRING" id="1123269.NX02_15945"/>
<dbReference type="Proteomes" id="UP000018851">
    <property type="component" value="Chromosome"/>
</dbReference>
<evidence type="ECO:0000313" key="7">
    <source>
        <dbReference type="Proteomes" id="UP000018851"/>
    </source>
</evidence>
<dbReference type="GO" id="GO:0009279">
    <property type="term" value="C:cell outer membrane"/>
    <property type="evidence" value="ECO:0007669"/>
    <property type="project" value="UniProtKB-SubCell"/>
</dbReference>
<dbReference type="EMBL" id="CP006644">
    <property type="protein sequence ID" value="AHE54869.1"/>
    <property type="molecule type" value="Genomic_DNA"/>
</dbReference>
<feature type="chain" id="PRO_5004785221" description="TonB-dependent receptor" evidence="5">
    <location>
        <begin position="23"/>
        <end position="938"/>
    </location>
</feature>
<keyword evidence="7" id="KW-1185">Reference proteome</keyword>
<keyword evidence="2" id="KW-0472">Membrane</keyword>
<dbReference type="InterPro" id="IPR037066">
    <property type="entry name" value="Plug_dom_sf"/>
</dbReference>
<dbReference type="RefSeq" id="WP_025293068.1">
    <property type="nucleotide sequence ID" value="NZ_CP006644.1"/>
</dbReference>
<feature type="compositionally biased region" description="Gly residues" evidence="4">
    <location>
        <begin position="747"/>
        <end position="774"/>
    </location>
</feature>
<name>W0AAA1_9SPHN</name>
<comment type="subcellular location">
    <subcellularLocation>
        <location evidence="1">Cell outer membrane</location>
    </subcellularLocation>
</comment>
<evidence type="ECO:0000313" key="6">
    <source>
        <dbReference type="EMBL" id="AHE54869.1"/>
    </source>
</evidence>
<dbReference type="PANTHER" id="PTHR47234">
    <property type="match status" value="1"/>
</dbReference>
<evidence type="ECO:0008006" key="8">
    <source>
        <dbReference type="Google" id="ProtNLM"/>
    </source>
</evidence>
<proteinExistence type="predicted"/>
<evidence type="ECO:0000256" key="5">
    <source>
        <dbReference type="SAM" id="SignalP"/>
    </source>
</evidence>
<dbReference type="SUPFAM" id="SSF56935">
    <property type="entry name" value="Porins"/>
    <property type="match status" value="1"/>
</dbReference>
<protein>
    <recommendedName>
        <fullName evidence="8">TonB-dependent receptor</fullName>
    </recommendedName>
</protein>
<dbReference type="KEGG" id="ssan:NX02_15945"/>
<evidence type="ECO:0000256" key="4">
    <source>
        <dbReference type="SAM" id="MobiDB-lite"/>
    </source>
</evidence>
<evidence type="ECO:0000256" key="1">
    <source>
        <dbReference type="ARBA" id="ARBA00004442"/>
    </source>
</evidence>